<evidence type="ECO:0000256" key="1">
    <source>
        <dbReference type="ARBA" id="ARBA00010199"/>
    </source>
</evidence>
<evidence type="ECO:0000313" key="3">
    <source>
        <dbReference type="EMBL" id="ONK65551.1"/>
    </source>
</evidence>
<keyword evidence="2" id="KW-1133">Transmembrane helix</keyword>
<gene>
    <name evidence="3" type="ORF">A4U43_C07F38260</name>
</gene>
<dbReference type="InterPro" id="IPR002528">
    <property type="entry name" value="MATE_fam"/>
</dbReference>
<keyword evidence="2" id="KW-0812">Transmembrane</keyword>
<organism evidence="3 4">
    <name type="scientific">Asparagus officinalis</name>
    <name type="common">Garden asparagus</name>
    <dbReference type="NCBI Taxonomy" id="4686"/>
    <lineage>
        <taxon>Eukaryota</taxon>
        <taxon>Viridiplantae</taxon>
        <taxon>Streptophyta</taxon>
        <taxon>Embryophyta</taxon>
        <taxon>Tracheophyta</taxon>
        <taxon>Spermatophyta</taxon>
        <taxon>Magnoliopsida</taxon>
        <taxon>Liliopsida</taxon>
        <taxon>Asparagales</taxon>
        <taxon>Asparagaceae</taxon>
        <taxon>Asparagoideae</taxon>
        <taxon>Asparagus</taxon>
    </lineage>
</organism>
<feature type="transmembrane region" description="Helical" evidence="2">
    <location>
        <begin position="136"/>
        <end position="156"/>
    </location>
</feature>
<feature type="transmembrane region" description="Helical" evidence="2">
    <location>
        <begin position="103"/>
        <end position="124"/>
    </location>
</feature>
<dbReference type="OMA" id="WARCFTI"/>
<keyword evidence="2" id="KW-0472">Membrane</keyword>
<dbReference type="AlphaFoldDB" id="A0A5P1ELX7"/>
<dbReference type="EMBL" id="CM007387">
    <property type="protein sequence ID" value="ONK65551.1"/>
    <property type="molecule type" value="Genomic_DNA"/>
</dbReference>
<evidence type="ECO:0000256" key="2">
    <source>
        <dbReference type="SAM" id="Phobius"/>
    </source>
</evidence>
<dbReference type="Gramene" id="ONK65551">
    <property type="protein sequence ID" value="ONK65551"/>
    <property type="gene ID" value="A4U43_C07F38260"/>
</dbReference>
<dbReference type="Proteomes" id="UP000243459">
    <property type="component" value="Chromosome 7"/>
</dbReference>
<keyword evidence="4" id="KW-1185">Reference proteome</keyword>
<accession>A0A5P1ELX7</accession>
<protein>
    <recommendedName>
        <fullName evidence="5">Protein DETOXIFICATION</fullName>
    </recommendedName>
</protein>
<dbReference type="PANTHER" id="PTHR11206">
    <property type="entry name" value="MULTIDRUG RESISTANCE PROTEIN"/>
    <property type="match status" value="1"/>
</dbReference>
<dbReference type="GO" id="GO:0042910">
    <property type="term" value="F:xenobiotic transmembrane transporter activity"/>
    <property type="evidence" value="ECO:0007669"/>
    <property type="project" value="InterPro"/>
</dbReference>
<dbReference type="GO" id="GO:0016020">
    <property type="term" value="C:membrane"/>
    <property type="evidence" value="ECO:0007669"/>
    <property type="project" value="InterPro"/>
</dbReference>
<evidence type="ECO:0008006" key="5">
    <source>
        <dbReference type="Google" id="ProtNLM"/>
    </source>
</evidence>
<sequence length="171" mass="18384">MFAGHLGDLEVVGATLRNSRSPVTISAPNVPAVLDRLEWSPQDSLCSRVSNEKGAGNTKKAKNAVSVTLKLSFFLALSNLLSLVFGHNLWARCFTINPVIVQEFASLAPLLSLSILLYSAQGVLRGVAIGCGWQHLVAWTNLVAFYLISIPLAILFRLKLGIHDKGSTGSI</sequence>
<dbReference type="Pfam" id="PF01554">
    <property type="entry name" value="MatE"/>
    <property type="match status" value="1"/>
</dbReference>
<feature type="transmembrane region" description="Helical" evidence="2">
    <location>
        <begin position="71"/>
        <end position="91"/>
    </location>
</feature>
<dbReference type="GO" id="GO:0015297">
    <property type="term" value="F:antiporter activity"/>
    <property type="evidence" value="ECO:0007669"/>
    <property type="project" value="InterPro"/>
</dbReference>
<name>A0A5P1ELX7_ASPOF</name>
<reference evidence="4" key="1">
    <citation type="journal article" date="2017" name="Nat. Commun.">
        <title>The asparagus genome sheds light on the origin and evolution of a young Y chromosome.</title>
        <authorList>
            <person name="Harkess A."/>
            <person name="Zhou J."/>
            <person name="Xu C."/>
            <person name="Bowers J.E."/>
            <person name="Van der Hulst R."/>
            <person name="Ayyampalayam S."/>
            <person name="Mercati F."/>
            <person name="Riccardi P."/>
            <person name="McKain M.R."/>
            <person name="Kakrana A."/>
            <person name="Tang H."/>
            <person name="Ray J."/>
            <person name="Groenendijk J."/>
            <person name="Arikit S."/>
            <person name="Mathioni S.M."/>
            <person name="Nakano M."/>
            <person name="Shan H."/>
            <person name="Telgmann-Rauber A."/>
            <person name="Kanno A."/>
            <person name="Yue Z."/>
            <person name="Chen H."/>
            <person name="Li W."/>
            <person name="Chen Y."/>
            <person name="Xu X."/>
            <person name="Zhang Y."/>
            <person name="Luo S."/>
            <person name="Chen H."/>
            <person name="Gao J."/>
            <person name="Mao Z."/>
            <person name="Pires J.C."/>
            <person name="Luo M."/>
            <person name="Kudrna D."/>
            <person name="Wing R.A."/>
            <person name="Meyers B.C."/>
            <person name="Yi K."/>
            <person name="Kong H."/>
            <person name="Lavrijsen P."/>
            <person name="Sunseri F."/>
            <person name="Falavigna A."/>
            <person name="Ye Y."/>
            <person name="Leebens-Mack J.H."/>
            <person name="Chen G."/>
        </authorList>
    </citation>
    <scope>NUCLEOTIDE SEQUENCE [LARGE SCALE GENOMIC DNA]</scope>
    <source>
        <strain evidence="4">cv. DH0086</strain>
    </source>
</reference>
<evidence type="ECO:0000313" key="4">
    <source>
        <dbReference type="Proteomes" id="UP000243459"/>
    </source>
</evidence>
<comment type="similarity">
    <text evidence="1">Belongs to the multi antimicrobial extrusion (MATE) (TC 2.A.66.1) family.</text>
</comment>
<proteinExistence type="inferred from homology"/>